<accession>W9EF11</accession>
<dbReference type="Gene3D" id="3.40.50.300">
    <property type="entry name" value="P-loop containing nucleotide triphosphate hydrolases"/>
    <property type="match status" value="1"/>
</dbReference>
<sequence>MTFEELKTYAQLFYRENHQLDQQLQTQTFRIKNIKSYQHVKNDDGNTTDWTDNMVVLLHQLSPVIGKTFGYQFDFKNRKMYLYFPLDQKTTVADLQAHLPLVDVETIVADDSSYLATINIAKANDRYDYAAKLFAENPLADLDLSNLDEDAKKNPKAENHEPAEANNDLNLNIETIDTSIDAMQELNDLTGLEEAKKQIIDMIAIAKMNQLREKHGLKTPTGISKHMVFVGNPGTGKTTVAKLFAAILFQNGIISDNKLVNTDRSDLVGHYTGTTADRTKRVIENSLGGVLFIDEAYQLSHPDSPTDFGHEAIDQLIIGMENHRKDLIVILAGYTDKMEEFLNDNPGLRSRIPNRIYFADYQVKELVQILFNMIKHEGIVKLEDPVYLETTVTAYITNHHPSGNARWARNLYQAMLQMQARRVAFQKNPTKKTLETITNDDLNQALAATPAD</sequence>
<dbReference type="Pfam" id="PF17866">
    <property type="entry name" value="AAA_lid_6"/>
    <property type="match status" value="1"/>
</dbReference>
<keyword evidence="3" id="KW-0067">ATP-binding</keyword>
<evidence type="ECO:0000313" key="5">
    <source>
        <dbReference type="EMBL" id="ETO40667.1"/>
    </source>
</evidence>
<dbReference type="PATRIC" id="fig|1221538.3.peg.410"/>
<evidence type="ECO:0000256" key="2">
    <source>
        <dbReference type="ARBA" id="ARBA00022741"/>
    </source>
</evidence>
<dbReference type="InterPro" id="IPR027417">
    <property type="entry name" value="P-loop_NTPase"/>
</dbReference>
<name>W9EF11_9LACO</name>
<keyword evidence="6" id="KW-1185">Reference proteome</keyword>
<dbReference type="Pfam" id="PF00004">
    <property type="entry name" value="AAA"/>
    <property type="match status" value="1"/>
</dbReference>
<gene>
    <name evidence="5" type="ORF">B808_405</name>
</gene>
<comment type="caution">
    <text evidence="5">The sequence shown here is derived from an EMBL/GenBank/DDBJ whole genome shotgun (WGS) entry which is preliminary data.</text>
</comment>
<dbReference type="PRINTS" id="PR00819">
    <property type="entry name" value="CBXCFQXSUPER"/>
</dbReference>
<dbReference type="InterPro" id="IPR003593">
    <property type="entry name" value="AAA+_ATPase"/>
</dbReference>
<dbReference type="Proteomes" id="UP000019474">
    <property type="component" value="Unassembled WGS sequence"/>
</dbReference>
<reference evidence="5 6" key="1">
    <citation type="submission" date="2012-08" db="EMBL/GenBank/DDBJ databases">
        <title>Genome sequencing of Lactobacillus florum 8D.</title>
        <authorList>
            <person name="Kim E.B."/>
            <person name="Marco M.L."/>
        </authorList>
    </citation>
    <scope>NUCLEOTIDE SEQUENCE [LARGE SCALE GENOMIC DNA]</scope>
    <source>
        <strain evidence="5 6">8D</strain>
    </source>
</reference>
<keyword evidence="2" id="KW-0547">Nucleotide-binding</keyword>
<organism evidence="5 6">
    <name type="scientific">Fructilactobacillus florum 8D</name>
    <dbReference type="NCBI Taxonomy" id="1221538"/>
    <lineage>
        <taxon>Bacteria</taxon>
        <taxon>Bacillati</taxon>
        <taxon>Bacillota</taxon>
        <taxon>Bacilli</taxon>
        <taxon>Lactobacillales</taxon>
        <taxon>Lactobacillaceae</taxon>
        <taxon>Fructilactobacillus</taxon>
    </lineage>
</organism>
<dbReference type="PANTHER" id="PTHR43392:SF2">
    <property type="entry name" value="AAA-TYPE ATPASE FAMILY PROTEIN _ ANKYRIN REPEAT FAMILY PROTEIN"/>
    <property type="match status" value="1"/>
</dbReference>
<evidence type="ECO:0000313" key="6">
    <source>
        <dbReference type="Proteomes" id="UP000019474"/>
    </source>
</evidence>
<dbReference type="SMART" id="SM00382">
    <property type="entry name" value="AAA"/>
    <property type="match status" value="1"/>
</dbReference>
<comment type="similarity">
    <text evidence="1">Belongs to the CbxX/CfxQ family.</text>
</comment>
<evidence type="ECO:0000256" key="3">
    <source>
        <dbReference type="ARBA" id="ARBA00022840"/>
    </source>
</evidence>
<dbReference type="SUPFAM" id="SSF52540">
    <property type="entry name" value="P-loop containing nucleoside triphosphate hydrolases"/>
    <property type="match status" value="1"/>
</dbReference>
<dbReference type="RefSeq" id="WP_035421606.1">
    <property type="nucleotide sequence ID" value="NZ_ALXG01000016.1"/>
</dbReference>
<feature type="domain" description="AAA+ ATPase" evidence="4">
    <location>
        <begin position="223"/>
        <end position="358"/>
    </location>
</feature>
<dbReference type="InterPro" id="IPR003959">
    <property type="entry name" value="ATPase_AAA_core"/>
</dbReference>
<dbReference type="FunFam" id="3.40.50.300:FF:000216">
    <property type="entry name" value="Type VII secretion ATPase EccA"/>
    <property type="match status" value="1"/>
</dbReference>
<dbReference type="InterPro" id="IPR050773">
    <property type="entry name" value="CbxX/CfxQ_RuBisCO_ESX"/>
</dbReference>
<proteinExistence type="inferred from homology"/>
<dbReference type="Gene3D" id="1.10.8.60">
    <property type="match status" value="1"/>
</dbReference>
<dbReference type="PANTHER" id="PTHR43392">
    <property type="entry name" value="AAA-TYPE ATPASE FAMILY PROTEIN / ANKYRIN REPEAT FAMILY PROTEIN"/>
    <property type="match status" value="1"/>
</dbReference>
<dbReference type="CDD" id="cd00009">
    <property type="entry name" value="AAA"/>
    <property type="match status" value="1"/>
</dbReference>
<dbReference type="EMBL" id="ALXG01000016">
    <property type="protein sequence ID" value="ETO40667.1"/>
    <property type="molecule type" value="Genomic_DNA"/>
</dbReference>
<dbReference type="GO" id="GO:0005524">
    <property type="term" value="F:ATP binding"/>
    <property type="evidence" value="ECO:0007669"/>
    <property type="project" value="UniProtKB-KW"/>
</dbReference>
<dbReference type="InterPro" id="IPR000641">
    <property type="entry name" value="CbxX/CfxQ"/>
</dbReference>
<dbReference type="AlphaFoldDB" id="W9EF11"/>
<evidence type="ECO:0000259" key="4">
    <source>
        <dbReference type="SMART" id="SM00382"/>
    </source>
</evidence>
<evidence type="ECO:0000256" key="1">
    <source>
        <dbReference type="ARBA" id="ARBA00010378"/>
    </source>
</evidence>
<protein>
    <submittedName>
        <fullName evidence="5">Stage V sporulation protein K</fullName>
    </submittedName>
</protein>
<dbReference type="InterPro" id="IPR041627">
    <property type="entry name" value="AAA_lid_6"/>
</dbReference>
<dbReference type="GO" id="GO:0016887">
    <property type="term" value="F:ATP hydrolysis activity"/>
    <property type="evidence" value="ECO:0007669"/>
    <property type="project" value="InterPro"/>
</dbReference>
<dbReference type="OrthoDB" id="9806903at2"/>